<gene>
    <name evidence="11" type="ORF">BLS_008276</name>
</gene>
<evidence type="ECO:0000256" key="8">
    <source>
        <dbReference type="SAM" id="MobiDB-lite"/>
    </source>
</evidence>
<dbReference type="Gene3D" id="1.20.1250.20">
    <property type="entry name" value="MFS general substrate transporter like domains"/>
    <property type="match status" value="1"/>
</dbReference>
<dbReference type="InterPro" id="IPR004000">
    <property type="entry name" value="Actin"/>
</dbReference>
<dbReference type="GO" id="GO:0005351">
    <property type="term" value="F:carbohydrate:proton symporter activity"/>
    <property type="evidence" value="ECO:0007669"/>
    <property type="project" value="TreeGrafter"/>
</dbReference>
<dbReference type="InterPro" id="IPR003663">
    <property type="entry name" value="Sugar/inositol_transpt"/>
</dbReference>
<dbReference type="PROSITE" id="PS00217">
    <property type="entry name" value="SUGAR_TRANSPORT_2"/>
    <property type="match status" value="1"/>
</dbReference>
<sequence>MPNQFTAPTQEYGGDEVSALVLDPGYSTTRAGFAGEDTPKSVVPTYYGFLSKNGDNKLLFGENELHTPLSNLDIRNPLAESGSEDWVDDWDTATKLWEYSITSRLTGPRPSDPKTNGLNDANGDADVEMEGVDEYEKPMADSPLLMTEPGKTSIKSREKAIENAMENWGVPAFWLGRSGVLAAFSAGKATALVIDIGASGIQVSPVNEGLILKKGVRSSPLGGNWMSKQIRILFASQQTAVPLVPHYLVKSKIPVEAGQASQATYRKFENPPSSSFRQWEEERVLTEFKESVVQVWEQPGRLKAGGNEERARQSPNRPFEMPDGWNQVFGAEKFFPAEGMFDAEAALTDSETPKPKPEHTIPLLIKAAINSVDSELRPTLLNNIVVCGAGSLYQGLVRRIDLEVNMLYPGPRVRVQASGQVVERKYASWIGGSILGSLGTFHQMWISKKDWETRDTYGPPGFRGIFTNHYVTLCAAFSALGGFLFGYDQGVVSVILVMDQFLNRFPRVAETASGAGFWKGLLTAMIELGALIGALNQGWVADKISRKYSIVVAVGIFIVGSALQTAAVDYAMLVIARLIGGVGIGMLSMVVPLYISEISPPEMRGSLLVLEEFSIVTGIIIAFWITYGTQYIPSEWSWRLPFLLQIIPGFILGIGIIFLPFSPRWLSSKGRDQEALEALARLRGLPTDDKRVRQEWFDIRAEVTFQQEVSRERHPQLQDGSKKSRAKLEIASWTDCFKKGCWRRTHVGMGLMFFQQFVGINALIYYSPTLFQTMGQGHSMQLILSGVLNIAQLVGVSTSLWTMDRFGRRPLLLWGSVIMCLSHIIIAALVGQFSKNWPAHRGPGWTSVSFLFIYMVGSYPPPILHLSLTNPLQAFGASWGPVPWAMPAEIFPSSLRAKGVGLSTASNWLNNFIIGLITPPLVQNTGFGAYVFFAVFCGASFVWTWFFVPETNGRGLEEMDRVFGDYRGEDEMARR</sequence>
<keyword evidence="5 9" id="KW-1133">Transmembrane helix</keyword>
<dbReference type="SUPFAM" id="SSF103473">
    <property type="entry name" value="MFS general substrate transporter"/>
    <property type="match status" value="1"/>
</dbReference>
<evidence type="ECO:0000256" key="6">
    <source>
        <dbReference type="ARBA" id="ARBA00023136"/>
    </source>
</evidence>
<dbReference type="PANTHER" id="PTHR48022:SF14">
    <property type="entry name" value="MAJOR FACILITATOR SUPERFAMILY (MFS) PROFILE DOMAIN-CONTAINING PROTEIN-RELATED"/>
    <property type="match status" value="1"/>
</dbReference>
<evidence type="ECO:0000256" key="7">
    <source>
        <dbReference type="RuleBase" id="RU000487"/>
    </source>
</evidence>
<dbReference type="FunFam" id="1.20.1250.20:FF:000026">
    <property type="entry name" value="MFS quinate transporter QutD"/>
    <property type="match status" value="1"/>
</dbReference>
<dbReference type="Pfam" id="PF00022">
    <property type="entry name" value="Actin"/>
    <property type="match status" value="1"/>
</dbReference>
<dbReference type="InterPro" id="IPR036259">
    <property type="entry name" value="MFS_trans_sf"/>
</dbReference>
<reference evidence="11 12" key="1">
    <citation type="submission" date="2019-11" db="EMBL/GenBank/DDBJ databases">
        <title>Venturia inaequalis Genome Resource.</title>
        <authorList>
            <person name="Lichtner F.J."/>
        </authorList>
    </citation>
    <scope>NUCLEOTIDE SEQUENCE [LARGE SCALE GENOMIC DNA]</scope>
    <source>
        <strain evidence="11">Bline_iso_100314</strain>
    </source>
</reference>
<evidence type="ECO:0000256" key="1">
    <source>
        <dbReference type="ARBA" id="ARBA00004141"/>
    </source>
</evidence>
<evidence type="ECO:0000313" key="12">
    <source>
        <dbReference type="Proteomes" id="UP000433883"/>
    </source>
</evidence>
<dbReference type="PANTHER" id="PTHR48022">
    <property type="entry name" value="PLASTIDIC GLUCOSE TRANSPORTER 4"/>
    <property type="match status" value="1"/>
</dbReference>
<feature type="non-terminal residue" evidence="11">
    <location>
        <position position="1"/>
    </location>
</feature>
<feature type="transmembrane region" description="Helical" evidence="9">
    <location>
        <begin position="517"/>
        <end position="536"/>
    </location>
</feature>
<keyword evidence="3" id="KW-0813">Transport</keyword>
<dbReference type="PROSITE" id="PS50850">
    <property type="entry name" value="MFS"/>
    <property type="match status" value="1"/>
</dbReference>
<feature type="transmembrane region" description="Helical" evidence="9">
    <location>
        <begin position="747"/>
        <end position="767"/>
    </location>
</feature>
<dbReference type="SMART" id="SM00268">
    <property type="entry name" value="ACTIN"/>
    <property type="match status" value="1"/>
</dbReference>
<dbReference type="Gene3D" id="3.30.420.40">
    <property type="match status" value="3"/>
</dbReference>
<dbReference type="Gene3D" id="3.90.640.10">
    <property type="entry name" value="Actin, Chain A, domain 4"/>
    <property type="match status" value="1"/>
</dbReference>
<dbReference type="PRINTS" id="PR00171">
    <property type="entry name" value="SUGRTRNSPORT"/>
</dbReference>
<proteinExistence type="inferred from homology"/>
<keyword evidence="4 9" id="KW-0812">Transmembrane</keyword>
<dbReference type="InterPro" id="IPR050360">
    <property type="entry name" value="MFS_Sugar_Transporters"/>
</dbReference>
<feature type="transmembrane region" description="Helical" evidence="9">
    <location>
        <begin position="607"/>
        <end position="627"/>
    </location>
</feature>
<dbReference type="Proteomes" id="UP000433883">
    <property type="component" value="Unassembled WGS sequence"/>
</dbReference>
<feature type="transmembrane region" description="Helical" evidence="9">
    <location>
        <begin position="779"/>
        <end position="800"/>
    </location>
</feature>
<dbReference type="EMBL" id="WNWQ01000695">
    <property type="protein sequence ID" value="KAE9964490.1"/>
    <property type="molecule type" value="Genomic_DNA"/>
</dbReference>
<dbReference type="InterPro" id="IPR005828">
    <property type="entry name" value="MFS_sugar_transport-like"/>
</dbReference>
<feature type="transmembrane region" description="Helical" evidence="9">
    <location>
        <begin position="642"/>
        <end position="661"/>
    </location>
</feature>
<evidence type="ECO:0000259" key="10">
    <source>
        <dbReference type="PROSITE" id="PS50850"/>
    </source>
</evidence>
<dbReference type="CDD" id="cd13395">
    <property type="entry name" value="ASKHA_NBD_Arp4_ACTL6-like"/>
    <property type="match status" value="1"/>
</dbReference>
<feature type="region of interest" description="Disordered" evidence="8">
    <location>
        <begin position="303"/>
        <end position="322"/>
    </location>
</feature>
<dbReference type="NCBIfam" id="TIGR00879">
    <property type="entry name" value="SP"/>
    <property type="match status" value="1"/>
</dbReference>
<evidence type="ECO:0000256" key="4">
    <source>
        <dbReference type="ARBA" id="ARBA00022692"/>
    </source>
</evidence>
<evidence type="ECO:0000256" key="9">
    <source>
        <dbReference type="SAM" id="Phobius"/>
    </source>
</evidence>
<evidence type="ECO:0000256" key="5">
    <source>
        <dbReference type="ARBA" id="ARBA00022989"/>
    </source>
</evidence>
<comment type="subcellular location">
    <subcellularLocation>
        <location evidence="1">Membrane</location>
        <topology evidence="1">Multi-pass membrane protein</topology>
    </subcellularLocation>
</comment>
<dbReference type="PROSITE" id="PS00216">
    <property type="entry name" value="SUGAR_TRANSPORT_1"/>
    <property type="match status" value="1"/>
</dbReference>
<dbReference type="InterPro" id="IPR043129">
    <property type="entry name" value="ATPase_NBD"/>
</dbReference>
<evidence type="ECO:0000313" key="11">
    <source>
        <dbReference type="EMBL" id="KAE9964490.1"/>
    </source>
</evidence>
<dbReference type="InterPro" id="IPR005829">
    <property type="entry name" value="Sugar_transporter_CS"/>
</dbReference>
<feature type="transmembrane region" description="Helical" evidence="9">
    <location>
        <begin position="574"/>
        <end position="595"/>
    </location>
</feature>
<feature type="transmembrane region" description="Helical" evidence="9">
    <location>
        <begin position="548"/>
        <end position="568"/>
    </location>
</feature>
<comment type="similarity">
    <text evidence="7">Belongs to the actin family.</text>
</comment>
<dbReference type="GO" id="GO:0016020">
    <property type="term" value="C:membrane"/>
    <property type="evidence" value="ECO:0007669"/>
    <property type="project" value="UniProtKB-SubCell"/>
</dbReference>
<protein>
    <recommendedName>
        <fullName evidence="10">Major facilitator superfamily (MFS) profile domain-containing protein</fullName>
    </recommendedName>
</protein>
<evidence type="ECO:0000256" key="3">
    <source>
        <dbReference type="ARBA" id="ARBA00022448"/>
    </source>
</evidence>
<dbReference type="CDD" id="cd17356">
    <property type="entry name" value="MFS_HXT"/>
    <property type="match status" value="1"/>
</dbReference>
<dbReference type="InterPro" id="IPR020846">
    <property type="entry name" value="MFS_dom"/>
</dbReference>
<comment type="caution">
    <text evidence="11">The sequence shown here is derived from an EMBL/GenBank/DDBJ whole genome shotgun (WGS) entry which is preliminary data.</text>
</comment>
<dbReference type="Pfam" id="PF00083">
    <property type="entry name" value="Sugar_tr"/>
    <property type="match status" value="1"/>
</dbReference>
<feature type="transmembrane region" description="Helical" evidence="9">
    <location>
        <begin position="927"/>
        <end position="948"/>
    </location>
</feature>
<dbReference type="AlphaFoldDB" id="A0A8H3U712"/>
<name>A0A8H3U712_VENIN</name>
<feature type="domain" description="Major facilitator superfamily (MFS) profile" evidence="10">
    <location>
        <begin position="474"/>
        <end position="952"/>
    </location>
</feature>
<accession>A0A8H3U712</accession>
<keyword evidence="6 9" id="KW-0472">Membrane</keyword>
<dbReference type="SUPFAM" id="SSF53067">
    <property type="entry name" value="Actin-like ATPase domain"/>
    <property type="match status" value="2"/>
</dbReference>
<organism evidence="11 12">
    <name type="scientific">Venturia inaequalis</name>
    <name type="common">Apple scab fungus</name>
    <dbReference type="NCBI Taxonomy" id="5025"/>
    <lineage>
        <taxon>Eukaryota</taxon>
        <taxon>Fungi</taxon>
        <taxon>Dikarya</taxon>
        <taxon>Ascomycota</taxon>
        <taxon>Pezizomycotina</taxon>
        <taxon>Dothideomycetes</taxon>
        <taxon>Pleosporomycetidae</taxon>
        <taxon>Venturiales</taxon>
        <taxon>Venturiaceae</taxon>
        <taxon>Venturia</taxon>
    </lineage>
</organism>
<comment type="similarity">
    <text evidence="2">Belongs to the major facilitator superfamily. Sugar transporter (TC 2.A.1.1) family.</text>
</comment>
<feature type="transmembrane region" description="Helical" evidence="9">
    <location>
        <begin position="812"/>
        <end position="833"/>
    </location>
</feature>
<evidence type="ECO:0000256" key="2">
    <source>
        <dbReference type="ARBA" id="ARBA00010992"/>
    </source>
</evidence>